<organism evidence="1 2">
    <name type="scientific">SAR324 cluster bacterium</name>
    <dbReference type="NCBI Taxonomy" id="2024889"/>
    <lineage>
        <taxon>Bacteria</taxon>
        <taxon>Deltaproteobacteria</taxon>
        <taxon>SAR324 cluster</taxon>
    </lineage>
</organism>
<reference evidence="1 2" key="1">
    <citation type="journal article" date="2020" name="Biotechnol. Biofuels">
        <title>New insights from the biogas microbiome by comprehensive genome-resolved metagenomics of nearly 1600 species originating from multiple anaerobic digesters.</title>
        <authorList>
            <person name="Campanaro S."/>
            <person name="Treu L."/>
            <person name="Rodriguez-R L.M."/>
            <person name="Kovalovszki A."/>
            <person name="Ziels R.M."/>
            <person name="Maus I."/>
            <person name="Zhu X."/>
            <person name="Kougias P.G."/>
            <person name="Basile A."/>
            <person name="Luo G."/>
            <person name="Schluter A."/>
            <person name="Konstantinidis K.T."/>
            <person name="Angelidaki I."/>
        </authorList>
    </citation>
    <scope>NUCLEOTIDE SEQUENCE [LARGE SCALE GENOMIC DNA]</scope>
    <source>
        <strain evidence="1">AS27yjCOA_65</strain>
    </source>
</reference>
<protein>
    <submittedName>
        <fullName evidence="1">Uncharacterized protein</fullName>
    </submittedName>
</protein>
<dbReference type="AlphaFoldDB" id="A0A7X9FRV0"/>
<evidence type="ECO:0000313" key="1">
    <source>
        <dbReference type="EMBL" id="NMC63171.1"/>
    </source>
</evidence>
<name>A0A7X9FRV0_9DELT</name>
<accession>A0A7X9FRV0</accession>
<proteinExistence type="predicted"/>
<sequence length="232" mass="25930">MRNSSNTYYQLSLLGLFLVWICIPQQAKTEELKVDVLVPADFQPHSAVGIILNPNETHRYAITDLNSQVRRKNEKELIVSFYVNSAQIGADTYATALISSEQGNSAFGTVRRVNANAPDKNVINIIPACPLPEVNNPVLAAQTSQIQQLIQLRKEKRHLLRKMLKDALDEETLSKIKMLEKLFGLNYESPFSSDLPALELSTRLSRIAIALENVDYHKQFQVTPTARAGSAP</sequence>
<evidence type="ECO:0000313" key="2">
    <source>
        <dbReference type="Proteomes" id="UP000524246"/>
    </source>
</evidence>
<dbReference type="EMBL" id="JAAZON010000371">
    <property type="protein sequence ID" value="NMC63171.1"/>
    <property type="molecule type" value="Genomic_DNA"/>
</dbReference>
<comment type="caution">
    <text evidence="1">The sequence shown here is derived from an EMBL/GenBank/DDBJ whole genome shotgun (WGS) entry which is preliminary data.</text>
</comment>
<dbReference type="Proteomes" id="UP000524246">
    <property type="component" value="Unassembled WGS sequence"/>
</dbReference>
<gene>
    <name evidence="1" type="ORF">GYA55_08375</name>
</gene>